<evidence type="ECO:0000313" key="2">
    <source>
        <dbReference type="Proteomes" id="UP001302806"/>
    </source>
</evidence>
<dbReference type="RefSeq" id="WP_415866420.1">
    <property type="nucleotide sequence ID" value="NZ_CP134537.1"/>
</dbReference>
<gene>
    <name evidence="1" type="ORF">RHP51_05060</name>
</gene>
<dbReference type="EMBL" id="CP134537">
    <property type="protein sequence ID" value="WNH10071.1"/>
    <property type="molecule type" value="Genomic_DNA"/>
</dbReference>
<accession>A0ABY9XVT9</accession>
<reference evidence="1 2" key="1">
    <citation type="submission" date="2023-09" db="EMBL/GenBank/DDBJ databases">
        <title>Thalassobella suaedae gen. nov., sp. nov., a marine bacterium of the family Flavobacteriaceae isolated from a halophyte Suaeda japonica.</title>
        <authorList>
            <person name="Lee S.Y."/>
            <person name="Hwang C.Y."/>
        </authorList>
    </citation>
    <scope>NUCLEOTIDE SEQUENCE [LARGE SCALE GENOMIC DNA]</scope>
    <source>
        <strain evidence="1 2">HL-DH14</strain>
    </source>
</reference>
<protein>
    <submittedName>
        <fullName evidence="1">Uncharacterized protein</fullName>
    </submittedName>
</protein>
<name>A0ABY9XVT9_9FLAO</name>
<proteinExistence type="predicted"/>
<sequence>MEEEDVNMMWSIDQKAQLGNKITEEERQFFNDNYEKMKELMLDNWNHWNFHSGLI</sequence>
<evidence type="ECO:0000313" key="1">
    <source>
        <dbReference type="EMBL" id="WNH10071.1"/>
    </source>
</evidence>
<dbReference type="Proteomes" id="UP001302806">
    <property type="component" value="Chromosome"/>
</dbReference>
<organism evidence="1 2">
    <name type="scientific">Thalassobellus suaedae</name>
    <dbReference type="NCBI Taxonomy" id="3074124"/>
    <lineage>
        <taxon>Bacteria</taxon>
        <taxon>Pseudomonadati</taxon>
        <taxon>Bacteroidota</taxon>
        <taxon>Flavobacteriia</taxon>
        <taxon>Flavobacteriales</taxon>
        <taxon>Flavobacteriaceae</taxon>
        <taxon>Thalassobellus</taxon>
    </lineage>
</organism>